<evidence type="ECO:0000256" key="3">
    <source>
        <dbReference type="ARBA" id="ARBA00022989"/>
    </source>
</evidence>
<evidence type="ECO:0000313" key="8">
    <source>
        <dbReference type="EMBL" id="MFD1812698.1"/>
    </source>
</evidence>
<feature type="transmembrane region" description="Helical" evidence="6">
    <location>
        <begin position="571"/>
        <end position="592"/>
    </location>
</feature>
<dbReference type="InterPro" id="IPR013525">
    <property type="entry name" value="ABC2_TM"/>
</dbReference>
<feature type="transmembrane region" description="Helical" evidence="6">
    <location>
        <begin position="232"/>
        <end position="252"/>
    </location>
</feature>
<evidence type="ECO:0000256" key="2">
    <source>
        <dbReference type="ARBA" id="ARBA00022692"/>
    </source>
</evidence>
<dbReference type="RefSeq" id="WP_378485195.1">
    <property type="nucleotide sequence ID" value="NZ_JBHUFB010000009.1"/>
</dbReference>
<dbReference type="PANTHER" id="PTHR43077">
    <property type="entry name" value="TRANSPORT PERMEASE YVFS-RELATED"/>
    <property type="match status" value="1"/>
</dbReference>
<comment type="subcellular location">
    <subcellularLocation>
        <location evidence="1">Membrane</location>
        <topology evidence="1">Multi-pass membrane protein</topology>
    </subcellularLocation>
</comment>
<dbReference type="Proteomes" id="UP001597286">
    <property type="component" value="Unassembled WGS sequence"/>
</dbReference>
<reference evidence="9" key="1">
    <citation type="journal article" date="2019" name="Int. J. Syst. Evol. Microbiol.">
        <title>The Global Catalogue of Microorganisms (GCM) 10K type strain sequencing project: providing services to taxonomists for standard genome sequencing and annotation.</title>
        <authorList>
            <consortium name="The Broad Institute Genomics Platform"/>
            <consortium name="The Broad Institute Genome Sequencing Center for Infectious Disease"/>
            <person name="Wu L."/>
            <person name="Ma J."/>
        </authorList>
    </citation>
    <scope>NUCLEOTIDE SEQUENCE [LARGE SCALE GENOMIC DNA]</scope>
    <source>
        <strain evidence="9">DT72</strain>
    </source>
</reference>
<feature type="transmembrane region" description="Helical" evidence="6">
    <location>
        <begin position="32"/>
        <end position="53"/>
    </location>
</feature>
<dbReference type="EMBL" id="JBHUFB010000009">
    <property type="protein sequence ID" value="MFD1812698.1"/>
    <property type="molecule type" value="Genomic_DNA"/>
</dbReference>
<evidence type="ECO:0000256" key="6">
    <source>
        <dbReference type="SAM" id="Phobius"/>
    </source>
</evidence>
<feature type="transmembrane region" description="Helical" evidence="6">
    <location>
        <begin position="370"/>
        <end position="393"/>
    </location>
</feature>
<keyword evidence="2 6" id="KW-0812">Transmembrane</keyword>
<comment type="caution">
    <text evidence="8">The sequence shown here is derived from an EMBL/GenBank/DDBJ whole genome shotgun (WGS) entry which is preliminary data.</text>
</comment>
<evidence type="ECO:0000313" key="9">
    <source>
        <dbReference type="Proteomes" id="UP001597286"/>
    </source>
</evidence>
<evidence type="ECO:0000256" key="4">
    <source>
        <dbReference type="ARBA" id="ARBA00023136"/>
    </source>
</evidence>
<proteinExistence type="predicted"/>
<feature type="transmembrane region" description="Helical" evidence="6">
    <location>
        <begin position="316"/>
        <end position="337"/>
    </location>
</feature>
<feature type="transmembrane region" description="Helical" evidence="6">
    <location>
        <begin position="540"/>
        <end position="559"/>
    </location>
</feature>
<dbReference type="Pfam" id="PF12698">
    <property type="entry name" value="ABC2_membrane_3"/>
    <property type="match status" value="1"/>
</dbReference>
<feature type="domain" description="ABC-2 type transporter transmembrane" evidence="7">
    <location>
        <begin position="371"/>
        <end position="530"/>
    </location>
</feature>
<feature type="transmembrane region" description="Helical" evidence="6">
    <location>
        <begin position="508"/>
        <end position="528"/>
    </location>
</feature>
<feature type="transmembrane region" description="Helical" evidence="6">
    <location>
        <begin position="655"/>
        <end position="676"/>
    </location>
</feature>
<evidence type="ECO:0000256" key="5">
    <source>
        <dbReference type="SAM" id="MobiDB-lite"/>
    </source>
</evidence>
<name>A0ABW4P3U5_9NOCA</name>
<feature type="region of interest" description="Disordered" evidence="5">
    <location>
        <begin position="1"/>
        <end position="25"/>
    </location>
</feature>
<feature type="transmembrane region" description="Helical" evidence="6">
    <location>
        <begin position="201"/>
        <end position="220"/>
    </location>
</feature>
<accession>A0ABW4P3U5</accession>
<keyword evidence="4 6" id="KW-0472">Membrane</keyword>
<sequence>MTTDVQAPAEKPDNGGGAPDPARERKERIGRVVAALIFPFLMVSMMVGGYLGAMHAPTPHDLPVAVVGTSQGESARLAEALEATNPSAVEARTAADADAARALVEGRDVVGAVVFDDAGDATVLTAGAAGASQASTVNQLLVPFAAGQDATVHTEDLVPAPSHDSAGLAVMFMTTALILAGYMPLSLVLSAAPELLRKRRIVPLLAGWAALIAGVVWLVADPILGAVQGHTAAVLGIAWLGVFAVSMVQLFLTRIVGPLAVLVGMLFLMVLGIPASNLGMSVHTMPGIFSWLYTFLPSPAIGEALRSVLYFGGDGLAGHVVVLVVGLAAGFGLTALIDTLKKRRNPNPAAPEANIASFTAKPMQSTRSKYLTLVLFPLAMVVMMLSIMTASMYQPSPREMPAAVAAADPAQAEQVVAGMERNMQGMFDFRVASPEEAEGLVADRSVVGAYVLPSAESPSATLYTAGAAGMSQQQAVSAVFTQTAQQQQVPLVKQDVTPLSPDDSMGTVSMYLSIGWMMSGFLIVIVMSQAAPFMLALRKLLPVIAGWAVVMSAWIWTIAGPIVGAVHGNAWQLIGVGAIAIAAMALFTTMFVRLFGMLAILPVILVVMFLGVPASGGGVSIYMAPAVFRTLHDVLPMPAAVESVRSILYFGGDGVGGHIGTFLVWGAIALALVIAFDAVTARRRRAAEPVSETV</sequence>
<organism evidence="8 9">
    <name type="scientific">Rhodococcus gannanensis</name>
    <dbReference type="NCBI Taxonomy" id="1960308"/>
    <lineage>
        <taxon>Bacteria</taxon>
        <taxon>Bacillati</taxon>
        <taxon>Actinomycetota</taxon>
        <taxon>Actinomycetes</taxon>
        <taxon>Mycobacteriales</taxon>
        <taxon>Nocardiaceae</taxon>
        <taxon>Rhodococcus</taxon>
    </lineage>
</organism>
<feature type="transmembrane region" description="Helical" evidence="6">
    <location>
        <begin position="166"/>
        <end position="189"/>
    </location>
</feature>
<feature type="transmembrane region" description="Helical" evidence="6">
    <location>
        <begin position="599"/>
        <end position="624"/>
    </location>
</feature>
<evidence type="ECO:0000259" key="7">
    <source>
        <dbReference type="Pfam" id="PF12698"/>
    </source>
</evidence>
<keyword evidence="3 6" id="KW-1133">Transmembrane helix</keyword>
<keyword evidence="9" id="KW-1185">Reference proteome</keyword>
<dbReference type="PANTHER" id="PTHR43077:SF10">
    <property type="entry name" value="TRANSPORT PERMEASE PROTEIN"/>
    <property type="match status" value="1"/>
</dbReference>
<dbReference type="InterPro" id="IPR051328">
    <property type="entry name" value="T7SS_ABC-Transporter"/>
</dbReference>
<feature type="transmembrane region" description="Helical" evidence="6">
    <location>
        <begin position="259"/>
        <end position="280"/>
    </location>
</feature>
<gene>
    <name evidence="8" type="ORF">ACFSJG_10765</name>
</gene>
<evidence type="ECO:0000256" key="1">
    <source>
        <dbReference type="ARBA" id="ARBA00004141"/>
    </source>
</evidence>
<protein>
    <submittedName>
        <fullName evidence="8">ABC transporter permease</fullName>
    </submittedName>
</protein>